<keyword evidence="3 8" id="KW-0418">Kinase</keyword>
<dbReference type="InterPro" id="IPR017438">
    <property type="entry name" value="ATP-NAD_kinase_N"/>
</dbReference>
<dbReference type="InterPro" id="IPR002504">
    <property type="entry name" value="NADK"/>
</dbReference>
<comment type="caution">
    <text evidence="8">Lacks conserved residue(s) required for the propagation of feature annotation.</text>
</comment>
<dbReference type="InterPro" id="IPR017437">
    <property type="entry name" value="ATP-NAD_kinase_PpnK-typ_C"/>
</dbReference>
<evidence type="ECO:0000256" key="2">
    <source>
        <dbReference type="ARBA" id="ARBA00022741"/>
    </source>
</evidence>
<dbReference type="EC" id="2.7.1.23" evidence="8"/>
<dbReference type="GO" id="GO:0005737">
    <property type="term" value="C:cytoplasm"/>
    <property type="evidence" value="ECO:0007669"/>
    <property type="project" value="UniProtKB-SubCell"/>
</dbReference>
<feature type="binding site" evidence="8">
    <location>
        <begin position="144"/>
        <end position="145"/>
    </location>
    <ligand>
        <name>NAD(+)</name>
        <dbReference type="ChEBI" id="CHEBI:57540"/>
    </ligand>
</feature>
<dbReference type="GO" id="GO:0051287">
    <property type="term" value="F:NAD binding"/>
    <property type="evidence" value="ECO:0007669"/>
    <property type="project" value="UniProtKB-ARBA"/>
</dbReference>
<dbReference type="Gene3D" id="2.60.200.30">
    <property type="entry name" value="Probable inorganic polyphosphate/atp-NAD kinase, domain 2"/>
    <property type="match status" value="1"/>
</dbReference>
<evidence type="ECO:0000313" key="9">
    <source>
        <dbReference type="EMBL" id="GFO60373.1"/>
    </source>
</evidence>
<feature type="binding site" evidence="8">
    <location>
        <position position="155"/>
    </location>
    <ligand>
        <name>NAD(+)</name>
        <dbReference type="ChEBI" id="CHEBI:57540"/>
    </ligand>
</feature>
<dbReference type="Pfam" id="PF01513">
    <property type="entry name" value="NAD_kinase"/>
    <property type="match status" value="1"/>
</dbReference>
<reference evidence="10" key="1">
    <citation type="submission" date="2020-06" db="EMBL/GenBank/DDBJ databases">
        <title>Draft genomic sequence of Geomonas sp. Red330.</title>
        <authorList>
            <person name="Itoh H."/>
            <person name="Zhenxing X."/>
            <person name="Ushijima N."/>
            <person name="Masuda Y."/>
            <person name="Shiratori Y."/>
            <person name="Senoo K."/>
        </authorList>
    </citation>
    <scope>NUCLEOTIDE SEQUENCE [LARGE SCALE GENOMIC DNA]</scope>
    <source>
        <strain evidence="10">Red330</strain>
    </source>
</reference>
<comment type="catalytic activity">
    <reaction evidence="7 8">
        <text>NAD(+) + ATP = ADP + NADP(+) + H(+)</text>
        <dbReference type="Rhea" id="RHEA:18629"/>
        <dbReference type="ChEBI" id="CHEBI:15378"/>
        <dbReference type="ChEBI" id="CHEBI:30616"/>
        <dbReference type="ChEBI" id="CHEBI:57540"/>
        <dbReference type="ChEBI" id="CHEBI:58349"/>
        <dbReference type="ChEBI" id="CHEBI:456216"/>
        <dbReference type="EC" id="2.7.1.23"/>
    </reaction>
</comment>
<proteinExistence type="inferred from homology"/>
<evidence type="ECO:0000256" key="8">
    <source>
        <dbReference type="HAMAP-Rule" id="MF_00361"/>
    </source>
</evidence>
<dbReference type="GO" id="GO:0005524">
    <property type="term" value="F:ATP binding"/>
    <property type="evidence" value="ECO:0007669"/>
    <property type="project" value="UniProtKB-KW"/>
</dbReference>
<dbReference type="Pfam" id="PF20143">
    <property type="entry name" value="NAD_kinase_C"/>
    <property type="match status" value="1"/>
</dbReference>
<feature type="binding site" evidence="8">
    <location>
        <position position="172"/>
    </location>
    <ligand>
        <name>NAD(+)</name>
        <dbReference type="ChEBI" id="CHEBI:57540"/>
    </ligand>
</feature>
<dbReference type="GO" id="GO:0003951">
    <property type="term" value="F:NAD+ kinase activity"/>
    <property type="evidence" value="ECO:0007669"/>
    <property type="project" value="UniProtKB-UniRule"/>
</dbReference>
<dbReference type="EMBL" id="BLXX01000008">
    <property type="protein sequence ID" value="GFO60373.1"/>
    <property type="molecule type" value="Genomic_DNA"/>
</dbReference>
<keyword evidence="8" id="KW-0963">Cytoplasm</keyword>
<dbReference type="RefSeq" id="WP_183355196.1">
    <property type="nucleotide sequence ID" value="NZ_BLXX01000008.1"/>
</dbReference>
<keyword evidence="10" id="KW-1185">Reference proteome</keyword>
<dbReference type="Proteomes" id="UP000556026">
    <property type="component" value="Unassembled WGS sequence"/>
</dbReference>
<keyword evidence="5 8" id="KW-0521">NADP</keyword>
<feature type="binding site" evidence="8">
    <location>
        <begin position="185"/>
        <end position="190"/>
    </location>
    <ligand>
        <name>NAD(+)</name>
        <dbReference type="ChEBI" id="CHEBI:57540"/>
    </ligand>
</feature>
<evidence type="ECO:0000256" key="6">
    <source>
        <dbReference type="ARBA" id="ARBA00023027"/>
    </source>
</evidence>
<evidence type="ECO:0000256" key="3">
    <source>
        <dbReference type="ARBA" id="ARBA00022777"/>
    </source>
</evidence>
<keyword evidence="2 8" id="KW-0547">Nucleotide-binding</keyword>
<dbReference type="SUPFAM" id="SSF111331">
    <property type="entry name" value="NAD kinase/diacylglycerol kinase-like"/>
    <property type="match status" value="1"/>
</dbReference>
<accession>A0A6V8MKW3</accession>
<protein>
    <recommendedName>
        <fullName evidence="8">NAD kinase</fullName>
        <ecNumber evidence="8">2.7.1.23</ecNumber>
    </recommendedName>
    <alternativeName>
        <fullName evidence="8">ATP-dependent NAD kinase</fullName>
    </alternativeName>
</protein>
<dbReference type="FunFam" id="2.60.200.30:FF:000009">
    <property type="entry name" value="Poly(P)/ATP NAD kinase"/>
    <property type="match status" value="1"/>
</dbReference>
<name>A0A6V8MKW3_9BACT</name>
<evidence type="ECO:0000313" key="10">
    <source>
        <dbReference type="Proteomes" id="UP000556026"/>
    </source>
</evidence>
<keyword evidence="4 8" id="KW-0067">ATP-binding</keyword>
<feature type="binding site" evidence="8">
    <location>
        <begin position="70"/>
        <end position="71"/>
    </location>
    <ligand>
        <name>NAD(+)</name>
        <dbReference type="ChEBI" id="CHEBI:57540"/>
    </ligand>
</feature>
<dbReference type="GO" id="GO:0006741">
    <property type="term" value="P:NADP+ biosynthetic process"/>
    <property type="evidence" value="ECO:0007669"/>
    <property type="project" value="UniProtKB-UniRule"/>
</dbReference>
<keyword evidence="1 8" id="KW-0808">Transferase</keyword>
<dbReference type="GO" id="GO:0019674">
    <property type="term" value="P:NAD+ metabolic process"/>
    <property type="evidence" value="ECO:0007669"/>
    <property type="project" value="InterPro"/>
</dbReference>
<dbReference type="GO" id="GO:0046872">
    <property type="term" value="F:metal ion binding"/>
    <property type="evidence" value="ECO:0007669"/>
    <property type="project" value="UniProtKB-UniRule"/>
</dbReference>
<dbReference type="PANTHER" id="PTHR20275">
    <property type="entry name" value="NAD KINASE"/>
    <property type="match status" value="1"/>
</dbReference>
<dbReference type="AlphaFoldDB" id="A0A6V8MKW3"/>
<comment type="subcellular location">
    <subcellularLocation>
        <location evidence="8">Cytoplasm</location>
    </subcellularLocation>
</comment>
<evidence type="ECO:0000256" key="4">
    <source>
        <dbReference type="ARBA" id="ARBA00022840"/>
    </source>
</evidence>
<comment type="similarity">
    <text evidence="8">Belongs to the NAD kinase family.</text>
</comment>
<feature type="binding site" evidence="8">
    <location>
        <position position="245"/>
    </location>
    <ligand>
        <name>NAD(+)</name>
        <dbReference type="ChEBI" id="CHEBI:57540"/>
    </ligand>
</feature>
<feature type="active site" description="Proton acceptor" evidence="8">
    <location>
        <position position="70"/>
    </location>
</feature>
<sequence length="288" mass="31282">MKKIAIIAKVHDPRCLGVAEELIDWLTQREIVPRVEEHLSKQLRHPGLAESAESSEVATGADLVVVLGGDGTLIAACRMVGSREVPILGVNLGSLGFLTEITLDEMYPAMERCLAGDFELSQRMMLLAQVLRGGEQIERHRVLNDVVINKGALARIVDMETSVDGRHLTTFKADGLIISTPTGSTGYSLSANGPIIHPALNCISITPICPHTLTNRPLVVGADASIAIRIDAQEDEAVFLTLDGQVGVKLICGDQVHIKKSDHVARLVQSRSKDYFSVLRAKLKWGER</sequence>
<evidence type="ECO:0000256" key="5">
    <source>
        <dbReference type="ARBA" id="ARBA00022857"/>
    </source>
</evidence>
<dbReference type="PANTHER" id="PTHR20275:SF0">
    <property type="entry name" value="NAD KINASE"/>
    <property type="match status" value="1"/>
</dbReference>
<comment type="cofactor">
    <cofactor evidence="8">
        <name>a divalent metal cation</name>
        <dbReference type="ChEBI" id="CHEBI:60240"/>
    </cofactor>
</comment>
<comment type="function">
    <text evidence="8">Involved in the regulation of the intracellular balance of NAD and NADP, and is a key enzyme in the biosynthesis of NADP. Catalyzes specifically the phosphorylation on 2'-hydroxyl of the adenosine moiety of NAD to yield NADP.</text>
</comment>
<organism evidence="9 10">
    <name type="scientific">Geomonas silvestris</name>
    <dbReference type="NCBI Taxonomy" id="2740184"/>
    <lineage>
        <taxon>Bacteria</taxon>
        <taxon>Pseudomonadati</taxon>
        <taxon>Thermodesulfobacteriota</taxon>
        <taxon>Desulfuromonadia</taxon>
        <taxon>Geobacterales</taxon>
        <taxon>Geobacteraceae</taxon>
        <taxon>Geomonas</taxon>
    </lineage>
</organism>
<dbReference type="HAMAP" id="MF_00361">
    <property type="entry name" value="NAD_kinase"/>
    <property type="match status" value="1"/>
</dbReference>
<comment type="caution">
    <text evidence="9">The sequence shown here is derived from an EMBL/GenBank/DDBJ whole genome shotgun (WGS) entry which is preliminary data.</text>
</comment>
<keyword evidence="6 8" id="KW-0520">NAD</keyword>
<evidence type="ECO:0000256" key="1">
    <source>
        <dbReference type="ARBA" id="ARBA00022679"/>
    </source>
</evidence>
<dbReference type="InterPro" id="IPR016064">
    <property type="entry name" value="NAD/diacylglycerol_kinase_sf"/>
</dbReference>
<evidence type="ECO:0000256" key="7">
    <source>
        <dbReference type="ARBA" id="ARBA00047925"/>
    </source>
</evidence>
<dbReference type="Gene3D" id="3.40.50.10330">
    <property type="entry name" value="Probable inorganic polyphosphate/atp-NAD kinase, domain 1"/>
    <property type="match status" value="1"/>
</dbReference>
<gene>
    <name evidence="8 9" type="primary">nadK</name>
    <name evidence="9" type="ORF">GMST_26980</name>
</gene>
<feature type="binding site" evidence="8">
    <location>
        <position position="174"/>
    </location>
    <ligand>
        <name>NAD(+)</name>
        <dbReference type="ChEBI" id="CHEBI:57540"/>
    </ligand>
</feature>